<dbReference type="GO" id="GO:0030435">
    <property type="term" value="P:sporulation resulting in formation of a cellular spore"/>
    <property type="evidence" value="ECO:0007669"/>
    <property type="project" value="UniProtKB-KW"/>
</dbReference>
<dbReference type="GO" id="GO:0042601">
    <property type="term" value="C:endospore-forming forespore"/>
    <property type="evidence" value="ECO:0007669"/>
    <property type="project" value="InterPro"/>
</dbReference>
<dbReference type="GO" id="GO:0030436">
    <property type="term" value="P:asexual sporulation"/>
    <property type="evidence" value="ECO:0007669"/>
    <property type="project" value="UniProtKB-UniRule"/>
</dbReference>
<keyword evidence="3 4" id="KW-0749">Sporulation</keyword>
<dbReference type="Pfam" id="PF08141">
    <property type="entry name" value="SspH"/>
    <property type="match status" value="1"/>
</dbReference>
<protein>
    <recommendedName>
        <fullName evidence="4">Small, acid-soluble spore protein H</fullName>
        <shortName evidence="4">SASP H</shortName>
    </recommendedName>
</protein>
<comment type="subcellular location">
    <subcellularLocation>
        <location evidence="1 4">Spore core</location>
    </subcellularLocation>
</comment>
<proteinExistence type="evidence at transcript level"/>
<keyword evidence="6" id="KW-1185">Reference proteome</keyword>
<dbReference type="EMBL" id="FNDK01000005">
    <property type="protein sequence ID" value="SDH39191.1"/>
    <property type="molecule type" value="Genomic_DNA"/>
</dbReference>
<sequence>MDAFRAQEIAQSPVMADVRYDGTPVYIQRVDEQKHTVRIFAIDDPDNELDVSLDSLEEY</sequence>
<evidence type="ECO:0000313" key="5">
    <source>
        <dbReference type="EMBL" id="SDH39191.1"/>
    </source>
</evidence>
<evidence type="ECO:0000313" key="6">
    <source>
        <dbReference type="Proteomes" id="UP000199163"/>
    </source>
</evidence>
<reference evidence="5 6" key="1">
    <citation type="submission" date="2016-10" db="EMBL/GenBank/DDBJ databases">
        <authorList>
            <person name="de Groot N.N."/>
        </authorList>
    </citation>
    <scope>NUCLEOTIDE SEQUENCE [LARGE SCALE GENOMIC DNA]</scope>
    <source>
        <strain evidence="5 6">DSM 21632</strain>
    </source>
</reference>
<accession>A0A1G8C135</accession>
<organism evidence="5 6">
    <name type="scientific">Alteribacillus persepolensis</name>
    <dbReference type="NCBI Taxonomy" id="568899"/>
    <lineage>
        <taxon>Bacteria</taxon>
        <taxon>Bacillati</taxon>
        <taxon>Bacillota</taxon>
        <taxon>Bacilli</taxon>
        <taxon>Bacillales</taxon>
        <taxon>Bacillaceae</taxon>
        <taxon>Alteribacillus</taxon>
    </lineage>
</organism>
<dbReference type="OrthoDB" id="1683648at2"/>
<dbReference type="NCBIfam" id="TIGR02861">
    <property type="entry name" value="SASP_H"/>
    <property type="match status" value="1"/>
</dbReference>
<evidence type="ECO:0000256" key="2">
    <source>
        <dbReference type="ARBA" id="ARBA00006573"/>
    </source>
</evidence>
<dbReference type="InterPro" id="IPR012610">
    <property type="entry name" value="SASP_SspH"/>
</dbReference>
<name>A0A1G8C135_9BACI</name>
<dbReference type="HAMAP" id="MF_00667">
    <property type="entry name" value="SspH"/>
    <property type="match status" value="1"/>
</dbReference>
<evidence type="ECO:0000256" key="3">
    <source>
        <dbReference type="ARBA" id="ARBA00022969"/>
    </source>
</evidence>
<gene>
    <name evidence="4" type="primary">sspH</name>
    <name evidence="5" type="ORF">SAMN05192534_10527</name>
</gene>
<evidence type="ECO:0000256" key="4">
    <source>
        <dbReference type="HAMAP-Rule" id="MF_00667"/>
    </source>
</evidence>
<comment type="induction">
    <text evidence="4">Expressed only in the forespore compartment of sporulating cells.</text>
</comment>
<comment type="similarity">
    <text evidence="2 4">Belongs to the SspH family.</text>
</comment>
<dbReference type="AlphaFoldDB" id="A0A1G8C135"/>
<dbReference type="RefSeq" id="WP_091272090.1">
    <property type="nucleotide sequence ID" value="NZ_FNDK01000005.1"/>
</dbReference>
<dbReference type="STRING" id="568899.SAMN05192534_10527"/>
<dbReference type="Proteomes" id="UP000199163">
    <property type="component" value="Unassembled WGS sequence"/>
</dbReference>
<evidence type="ECO:0000256" key="1">
    <source>
        <dbReference type="ARBA" id="ARBA00004288"/>
    </source>
</evidence>